<protein>
    <recommendedName>
        <fullName evidence="5">Gas vesicle protein</fullName>
    </recommendedName>
</protein>
<organism evidence="3 4">
    <name type="scientific">Pegethrix bostrychoides GSE-TBD4-15B</name>
    <dbReference type="NCBI Taxonomy" id="2839662"/>
    <lineage>
        <taxon>Bacteria</taxon>
        <taxon>Bacillati</taxon>
        <taxon>Cyanobacteriota</taxon>
        <taxon>Cyanophyceae</taxon>
        <taxon>Oculatellales</taxon>
        <taxon>Oculatellaceae</taxon>
        <taxon>Pegethrix</taxon>
    </lineage>
</organism>
<evidence type="ECO:0000256" key="1">
    <source>
        <dbReference type="SAM" id="MobiDB-lite"/>
    </source>
</evidence>
<feature type="region of interest" description="Disordered" evidence="1">
    <location>
        <begin position="84"/>
        <end position="105"/>
    </location>
</feature>
<name>A0A951PBY6_9CYAN</name>
<dbReference type="PANTHER" id="PTHR34048">
    <property type="entry name" value="LOW-DENSITY RECEPTOR-LIKE PROTEIN"/>
    <property type="match status" value="1"/>
</dbReference>
<keyword evidence="2" id="KW-1133">Transmembrane helix</keyword>
<feature type="transmembrane region" description="Helical" evidence="2">
    <location>
        <begin position="6"/>
        <end position="30"/>
    </location>
</feature>
<evidence type="ECO:0008006" key="5">
    <source>
        <dbReference type="Google" id="ProtNLM"/>
    </source>
</evidence>
<reference evidence="3" key="2">
    <citation type="journal article" date="2022" name="Microbiol. Resour. Announc.">
        <title>Metagenome Sequencing to Explore Phylogenomics of Terrestrial Cyanobacteria.</title>
        <authorList>
            <person name="Ward R.D."/>
            <person name="Stajich J.E."/>
            <person name="Johansen J.R."/>
            <person name="Huntemann M."/>
            <person name="Clum A."/>
            <person name="Foster B."/>
            <person name="Foster B."/>
            <person name="Roux S."/>
            <person name="Palaniappan K."/>
            <person name="Varghese N."/>
            <person name="Mukherjee S."/>
            <person name="Reddy T.B.K."/>
            <person name="Daum C."/>
            <person name="Copeland A."/>
            <person name="Chen I.A."/>
            <person name="Ivanova N.N."/>
            <person name="Kyrpides N.C."/>
            <person name="Shapiro N."/>
            <person name="Eloe-Fadrosh E.A."/>
            <person name="Pietrasiak N."/>
        </authorList>
    </citation>
    <scope>NUCLEOTIDE SEQUENCE</scope>
    <source>
        <strain evidence="3">GSE-TBD4-15B</strain>
    </source>
</reference>
<evidence type="ECO:0000313" key="3">
    <source>
        <dbReference type="EMBL" id="MBW4466248.1"/>
    </source>
</evidence>
<proteinExistence type="predicted"/>
<evidence type="ECO:0000256" key="2">
    <source>
        <dbReference type="SAM" id="Phobius"/>
    </source>
</evidence>
<comment type="caution">
    <text evidence="3">The sequence shown here is derived from an EMBL/GenBank/DDBJ whole genome shotgun (WGS) entry which is preliminary data.</text>
</comment>
<keyword evidence="2" id="KW-0472">Membrane</keyword>
<dbReference type="InterPro" id="IPR040377">
    <property type="entry name" value="Ssl2009-like"/>
</dbReference>
<dbReference type="AlphaFoldDB" id="A0A951PBY6"/>
<reference evidence="3" key="1">
    <citation type="submission" date="2021-05" db="EMBL/GenBank/DDBJ databases">
        <authorList>
            <person name="Pietrasiak N."/>
            <person name="Ward R."/>
            <person name="Stajich J.E."/>
            <person name="Kurbessoian T."/>
        </authorList>
    </citation>
    <scope>NUCLEOTIDE SEQUENCE</scope>
    <source>
        <strain evidence="3">GSE-TBD4-15B</strain>
    </source>
</reference>
<feature type="region of interest" description="Disordered" evidence="1">
    <location>
        <begin position="35"/>
        <end position="60"/>
    </location>
</feature>
<keyword evidence="2" id="KW-0812">Transmembrane</keyword>
<dbReference type="Proteomes" id="UP000707356">
    <property type="component" value="Unassembled WGS sequence"/>
</dbReference>
<dbReference type="PANTHER" id="PTHR34048:SF3">
    <property type="entry name" value="LOW-DENSITY RECEPTOR-LIKE PROTEIN"/>
    <property type="match status" value="1"/>
</dbReference>
<sequence length="105" mass="11035">MSQQGNFFGGFLLGAVMGGAVGGVIGVLAASRLSQAETTEGKASETKPAKKRQVKAAPEQNMEVARRGLEDKIAQLNEAIDDVRQQLGTVNGSEPNREQSALPEP</sequence>
<accession>A0A951PBY6</accession>
<evidence type="ECO:0000313" key="4">
    <source>
        <dbReference type="Proteomes" id="UP000707356"/>
    </source>
</evidence>
<gene>
    <name evidence="3" type="ORF">KME07_12540</name>
</gene>
<feature type="compositionally biased region" description="Basic and acidic residues" evidence="1">
    <location>
        <begin position="39"/>
        <end position="48"/>
    </location>
</feature>
<dbReference type="EMBL" id="JAHHHV010000066">
    <property type="protein sequence ID" value="MBW4466248.1"/>
    <property type="molecule type" value="Genomic_DNA"/>
</dbReference>